<dbReference type="Proteomes" id="UP001055057">
    <property type="component" value="Unassembled WGS sequence"/>
</dbReference>
<evidence type="ECO:0008006" key="3">
    <source>
        <dbReference type="Google" id="ProtNLM"/>
    </source>
</evidence>
<organism evidence="1 2">
    <name type="scientific">Methylobacterium trifolii</name>
    <dbReference type="NCBI Taxonomy" id="1003092"/>
    <lineage>
        <taxon>Bacteria</taxon>
        <taxon>Pseudomonadati</taxon>
        <taxon>Pseudomonadota</taxon>
        <taxon>Alphaproteobacteria</taxon>
        <taxon>Hyphomicrobiales</taxon>
        <taxon>Methylobacteriaceae</taxon>
        <taxon>Methylobacterium</taxon>
    </lineage>
</organism>
<reference evidence="1" key="2">
    <citation type="submission" date="2021-08" db="EMBL/GenBank/DDBJ databases">
        <authorList>
            <person name="Tani A."/>
            <person name="Ola A."/>
            <person name="Ogura Y."/>
            <person name="Katsura K."/>
            <person name="Hayashi T."/>
        </authorList>
    </citation>
    <scope>NUCLEOTIDE SEQUENCE</scope>
    <source>
        <strain evidence="1">DSM 23632</strain>
    </source>
</reference>
<evidence type="ECO:0000313" key="2">
    <source>
        <dbReference type="Proteomes" id="UP001055057"/>
    </source>
</evidence>
<dbReference type="EMBL" id="BPRB01000008">
    <property type="protein sequence ID" value="GJE58051.1"/>
    <property type="molecule type" value="Genomic_DNA"/>
</dbReference>
<keyword evidence="2" id="KW-1185">Reference proteome</keyword>
<evidence type="ECO:0000313" key="1">
    <source>
        <dbReference type="EMBL" id="GJE58051.1"/>
    </source>
</evidence>
<accession>A0ABQ4TRX4</accession>
<name>A0ABQ4TRX4_9HYPH</name>
<comment type="caution">
    <text evidence="1">The sequence shown here is derived from an EMBL/GenBank/DDBJ whole genome shotgun (WGS) entry which is preliminary data.</text>
</comment>
<reference evidence="1" key="1">
    <citation type="journal article" date="2021" name="Front. Microbiol.">
        <title>Comprehensive Comparative Genomics and Phenotyping of Methylobacterium Species.</title>
        <authorList>
            <person name="Alessa O."/>
            <person name="Ogura Y."/>
            <person name="Fujitani Y."/>
            <person name="Takami H."/>
            <person name="Hayashi T."/>
            <person name="Sahin N."/>
            <person name="Tani A."/>
        </authorList>
    </citation>
    <scope>NUCLEOTIDE SEQUENCE</scope>
    <source>
        <strain evidence="1">DSM 23632</strain>
    </source>
</reference>
<proteinExistence type="predicted"/>
<gene>
    <name evidence="1" type="ORF">MPOCJGCO_0129</name>
</gene>
<sequence length="59" mass="6680">MLARGEADDARQTTRDRVDTYRRLADELSLPILDTSRTTPEEATEQVLGMLAARGHPRR</sequence>
<protein>
    <recommendedName>
        <fullName evidence="3">Thymidylate kinase</fullName>
    </recommendedName>
</protein>